<feature type="transmembrane region" description="Helical" evidence="1">
    <location>
        <begin position="6"/>
        <end position="29"/>
    </location>
</feature>
<reference evidence="2 3" key="1">
    <citation type="submission" date="2016-06" db="EMBL/GenBank/DDBJ databases">
        <authorList>
            <person name="Kjaerup R.B."/>
            <person name="Dalgaard T.S."/>
            <person name="Juul-Madsen H.R."/>
        </authorList>
    </citation>
    <scope>NUCLEOTIDE SEQUENCE [LARGE SCALE GENOMIC DNA]</scope>
    <source>
        <strain evidence="2 3">1127319.6</strain>
    </source>
</reference>
<dbReference type="Proteomes" id="UP000093898">
    <property type="component" value="Unassembled WGS sequence"/>
</dbReference>
<keyword evidence="1" id="KW-0812">Transmembrane</keyword>
<accession>A0A1A3GR90</accession>
<feature type="transmembrane region" description="Helical" evidence="1">
    <location>
        <begin position="176"/>
        <end position="200"/>
    </location>
</feature>
<evidence type="ECO:0000256" key="1">
    <source>
        <dbReference type="SAM" id="Phobius"/>
    </source>
</evidence>
<protein>
    <submittedName>
        <fullName evidence="2">Cadmium transporter</fullName>
    </submittedName>
</protein>
<dbReference type="AlphaFoldDB" id="A0A1A3GR90"/>
<dbReference type="InterPro" id="IPR004676">
    <property type="entry name" value="Cd-R_transporter"/>
</dbReference>
<keyword evidence="1" id="KW-0472">Membrane</keyword>
<dbReference type="Pfam" id="PF03596">
    <property type="entry name" value="Cad"/>
    <property type="match status" value="1"/>
</dbReference>
<evidence type="ECO:0000313" key="3">
    <source>
        <dbReference type="Proteomes" id="UP000093898"/>
    </source>
</evidence>
<dbReference type="STRING" id="56689.GCA_001291445_05969"/>
<proteinExistence type="predicted"/>
<dbReference type="EMBL" id="LZLC01000209">
    <property type="protein sequence ID" value="OBJ37901.1"/>
    <property type="molecule type" value="Genomic_DNA"/>
</dbReference>
<feature type="transmembrane region" description="Helical" evidence="1">
    <location>
        <begin position="41"/>
        <end position="65"/>
    </location>
</feature>
<keyword evidence="1" id="KW-1133">Transmembrane helix</keyword>
<gene>
    <name evidence="2" type="ORF">A5630_03515</name>
</gene>
<sequence length="201" mass="20420">MSVTTISSAVATFAVTNIDDLVVLAVFFGQARGHRSAATRVIAGQYLGFVAIVVVSICAALLGAALLPAAVLPYLGLLPIALGLRAACAAWQSRGAQPPEAEGGPSSSAPGVWQVAGVTFANGGDNVGVYVPMFAVATPGTVAVYVAVFLVGVGVWCVAGRYFASHPVVANTFSRWGHLILPVVLIAVGTTILVEGAVFAR</sequence>
<dbReference type="OrthoDB" id="7995400at2"/>
<feature type="transmembrane region" description="Helical" evidence="1">
    <location>
        <begin position="142"/>
        <end position="164"/>
    </location>
</feature>
<dbReference type="RefSeq" id="WP_064984706.1">
    <property type="nucleotide sequence ID" value="NZ_LZLC01000209.1"/>
</dbReference>
<name>A0A1A3GR90_MYCMU</name>
<evidence type="ECO:0000313" key="2">
    <source>
        <dbReference type="EMBL" id="OBJ37901.1"/>
    </source>
</evidence>
<comment type="caution">
    <text evidence="2">The sequence shown here is derived from an EMBL/GenBank/DDBJ whole genome shotgun (WGS) entry which is preliminary data.</text>
</comment>
<organism evidence="2 3">
    <name type="scientific">Mycolicibacterium mucogenicum</name>
    <name type="common">Mycobacterium mucogenicum</name>
    <dbReference type="NCBI Taxonomy" id="56689"/>
    <lineage>
        <taxon>Bacteria</taxon>
        <taxon>Bacillati</taxon>
        <taxon>Actinomycetota</taxon>
        <taxon>Actinomycetes</taxon>
        <taxon>Mycobacteriales</taxon>
        <taxon>Mycobacteriaceae</taxon>
        <taxon>Mycolicibacterium</taxon>
    </lineage>
</organism>